<dbReference type="Proteomes" id="UP000692954">
    <property type="component" value="Unassembled WGS sequence"/>
</dbReference>
<proteinExistence type="predicted"/>
<keyword evidence="2" id="KW-1185">Reference proteome</keyword>
<evidence type="ECO:0000313" key="2">
    <source>
        <dbReference type="Proteomes" id="UP000692954"/>
    </source>
</evidence>
<protein>
    <submittedName>
        <fullName evidence="1">Uncharacterized protein</fullName>
    </submittedName>
</protein>
<name>A0A8S1LXJ9_9CILI</name>
<dbReference type="OrthoDB" id="288483at2759"/>
<dbReference type="EMBL" id="CAJJDN010000027">
    <property type="protein sequence ID" value="CAD8071012.1"/>
    <property type="molecule type" value="Genomic_DNA"/>
</dbReference>
<evidence type="ECO:0000313" key="1">
    <source>
        <dbReference type="EMBL" id="CAD8071012.1"/>
    </source>
</evidence>
<accession>A0A8S1LXJ9</accession>
<comment type="caution">
    <text evidence="1">The sequence shown here is derived from an EMBL/GenBank/DDBJ whole genome shotgun (WGS) entry which is preliminary data.</text>
</comment>
<dbReference type="AlphaFoldDB" id="A0A8S1LXJ9"/>
<organism evidence="1 2">
    <name type="scientific">Paramecium sonneborni</name>
    <dbReference type="NCBI Taxonomy" id="65129"/>
    <lineage>
        <taxon>Eukaryota</taxon>
        <taxon>Sar</taxon>
        <taxon>Alveolata</taxon>
        <taxon>Ciliophora</taxon>
        <taxon>Intramacronucleata</taxon>
        <taxon>Oligohymenophorea</taxon>
        <taxon>Peniculida</taxon>
        <taxon>Parameciidae</taxon>
        <taxon>Paramecium</taxon>
    </lineage>
</organism>
<sequence length="281" mass="32599">MSGLFKNYSKFVSASVFGSANKLIINPGRWSFNSANLFYNPTYRYSGLPQGHELTAFSLSQIASALTYEAQQFNAVDALKDEAQLNYQFSAQCALEAISFIKNNNWQQEVETSAQLLYVIRNNALLKDVNTEILLQNLKQNAKYLSTQNIVDVVVSLQDYKDTEFWSLFFNGIKNKEFAWELQSIDYHGWDTVQFDYLNQVKQSFKLSNTWAMLTAQDSQIKRFVFEGILFGYTNLWLPLLYREKRIKYLFDDRSIDRSAFRNALKKINEVHNVQDIIARA</sequence>
<gene>
    <name evidence="1" type="ORF">PSON_ATCC_30995.1.T0270284</name>
</gene>
<reference evidence="1" key="1">
    <citation type="submission" date="2021-01" db="EMBL/GenBank/DDBJ databases">
        <authorList>
            <consortium name="Genoscope - CEA"/>
            <person name="William W."/>
        </authorList>
    </citation>
    <scope>NUCLEOTIDE SEQUENCE</scope>
</reference>